<keyword evidence="2" id="KW-0472">Membrane</keyword>
<dbReference type="EMBL" id="CP074694">
    <property type="protein sequence ID" value="QVL30413.1"/>
    <property type="molecule type" value="Genomic_DNA"/>
</dbReference>
<organism evidence="4 5">
    <name type="scientific">Telmatocola sphagniphila</name>
    <dbReference type="NCBI Taxonomy" id="1123043"/>
    <lineage>
        <taxon>Bacteria</taxon>
        <taxon>Pseudomonadati</taxon>
        <taxon>Planctomycetota</taxon>
        <taxon>Planctomycetia</taxon>
        <taxon>Gemmatales</taxon>
        <taxon>Gemmataceae</taxon>
    </lineage>
</organism>
<dbReference type="RefSeq" id="WP_213494284.1">
    <property type="nucleotide sequence ID" value="NZ_CP074694.1"/>
</dbReference>
<comment type="similarity">
    <text evidence="1">Belongs to the bacterial sugar transferase family.</text>
</comment>
<dbReference type="KEGG" id="tsph:KIH39_16320"/>
<keyword evidence="2" id="KW-0812">Transmembrane</keyword>
<evidence type="ECO:0000256" key="2">
    <source>
        <dbReference type="SAM" id="Phobius"/>
    </source>
</evidence>
<evidence type="ECO:0000313" key="5">
    <source>
        <dbReference type="Proteomes" id="UP000676194"/>
    </source>
</evidence>
<dbReference type="PANTHER" id="PTHR30576">
    <property type="entry name" value="COLANIC BIOSYNTHESIS UDP-GLUCOSE LIPID CARRIER TRANSFERASE"/>
    <property type="match status" value="1"/>
</dbReference>
<dbReference type="PANTHER" id="PTHR30576:SF0">
    <property type="entry name" value="UNDECAPRENYL-PHOSPHATE N-ACETYLGALACTOSAMINYL 1-PHOSPHATE TRANSFERASE-RELATED"/>
    <property type="match status" value="1"/>
</dbReference>
<name>A0A8E6EWB6_9BACT</name>
<sequence length="243" mass="27893">MEATIEPEIEQRRKSVLGRRSLLSAAAKGPLPEVHLPFALKLYSSKRFLDVMLAVPLLILSLPLMFLCGIWIKLVSLGPVIYTQVRLGLKGKPYTIYKLRTMLVDCEKATGPIWSPADDRRIIWGGQFLRRWHLDELPQLWNVIIGDMSLIGPRPERPEIILELQKDIPEVTQRLAVRPGITGLAQVTLPPDNTVLAFRRKTELDLQYIREGCLDLDLQILTWTFLKEMGLRQNWIYPRVQHG</sequence>
<evidence type="ECO:0000259" key="3">
    <source>
        <dbReference type="Pfam" id="PF02397"/>
    </source>
</evidence>
<proteinExistence type="inferred from homology"/>
<dbReference type="Proteomes" id="UP000676194">
    <property type="component" value="Chromosome"/>
</dbReference>
<dbReference type="AlphaFoldDB" id="A0A8E6EWB6"/>
<accession>A0A8E6EWB6</accession>
<feature type="domain" description="Bacterial sugar transferase" evidence="3">
    <location>
        <begin position="46"/>
        <end position="227"/>
    </location>
</feature>
<keyword evidence="2" id="KW-1133">Transmembrane helix</keyword>
<keyword evidence="5" id="KW-1185">Reference proteome</keyword>
<keyword evidence="4" id="KW-0808">Transferase</keyword>
<evidence type="ECO:0000313" key="4">
    <source>
        <dbReference type="EMBL" id="QVL30413.1"/>
    </source>
</evidence>
<protein>
    <submittedName>
        <fullName evidence="4">Sugar transferase</fullName>
    </submittedName>
</protein>
<dbReference type="Pfam" id="PF02397">
    <property type="entry name" value="Bac_transf"/>
    <property type="match status" value="1"/>
</dbReference>
<reference evidence="4" key="1">
    <citation type="submission" date="2021-05" db="EMBL/GenBank/DDBJ databases">
        <title>Complete genome sequence of the cellulolytic planctomycete Telmatocola sphagniphila SP2T and characterization of the first cellulase from planctomycetes.</title>
        <authorList>
            <person name="Rakitin A.L."/>
            <person name="Beletsky A.V."/>
            <person name="Naumoff D.G."/>
            <person name="Kulichevskaya I.S."/>
            <person name="Mardanov A.V."/>
            <person name="Ravin N.V."/>
            <person name="Dedysh S.N."/>
        </authorList>
    </citation>
    <scope>NUCLEOTIDE SEQUENCE</scope>
    <source>
        <strain evidence="4">SP2T</strain>
    </source>
</reference>
<feature type="transmembrane region" description="Helical" evidence="2">
    <location>
        <begin position="51"/>
        <end position="72"/>
    </location>
</feature>
<dbReference type="GO" id="GO:0016780">
    <property type="term" value="F:phosphotransferase activity, for other substituted phosphate groups"/>
    <property type="evidence" value="ECO:0007669"/>
    <property type="project" value="TreeGrafter"/>
</dbReference>
<evidence type="ECO:0000256" key="1">
    <source>
        <dbReference type="ARBA" id="ARBA00006464"/>
    </source>
</evidence>
<gene>
    <name evidence="4" type="ORF">KIH39_16320</name>
</gene>
<dbReference type="InterPro" id="IPR003362">
    <property type="entry name" value="Bact_transf"/>
</dbReference>